<evidence type="ECO:0000256" key="3">
    <source>
        <dbReference type="SAM" id="MobiDB-lite"/>
    </source>
</evidence>
<dbReference type="PANTHER" id="PTHR43272">
    <property type="entry name" value="LONG-CHAIN-FATTY-ACID--COA LIGASE"/>
    <property type="match status" value="1"/>
</dbReference>
<accession>A0A9W8E510</accession>
<name>A0A9W8E510_9FUNG</name>
<dbReference type="GO" id="GO:0004467">
    <property type="term" value="F:long-chain fatty acid-CoA ligase activity"/>
    <property type="evidence" value="ECO:0007669"/>
    <property type="project" value="UniProtKB-EC"/>
</dbReference>
<evidence type="ECO:0000259" key="4">
    <source>
        <dbReference type="Pfam" id="PF00501"/>
    </source>
</evidence>
<dbReference type="PANTHER" id="PTHR43272:SF33">
    <property type="entry name" value="AMP-BINDING DOMAIN-CONTAINING PROTEIN-RELATED"/>
    <property type="match status" value="1"/>
</dbReference>
<protein>
    <submittedName>
        <fullName evidence="5">Medium-chain fatty acid-CoA ligase faa2</fullName>
        <ecNumber evidence="5">6.2.1.3</ecNumber>
    </submittedName>
</protein>
<dbReference type="SUPFAM" id="SSF56801">
    <property type="entry name" value="Acetyl-CoA synthetase-like"/>
    <property type="match status" value="1"/>
</dbReference>
<dbReference type="Pfam" id="PF00501">
    <property type="entry name" value="AMP-binding"/>
    <property type="match status" value="1"/>
</dbReference>
<sequence>MAPAHAFAVKGSEGPGRSPIYREPRIGDGALQVTADPTCLTIYDLFERAVRRAPNVPYMGHRPKDPHTGALADHYVWQTYGEVQQRVHNIGSGLFYLWENHTPQVYATGTTQIPLGLYSANRPEWTMVEFAGFTQRMFSVPLYDTLGPNAVEYIVNFSEVYILACSVDRIPTLLKIADRLPTLKVIVCLDSLDETPGVVAMPGVVVDSKRLLKDWAEKQGIHLVDLATVEKLGIEHPQVHHPPQPDDLSSISYTSGSTGTSKGVMLTHKNLNSAAWAGARSAVSKVDGRDPNPGELTMISYLPLAHIYEHTLENVMLIFNASIGFYSGTLDCLMEDIALLRPSFFPAVPRVLTKLYTSVAAATIEAPGLRGVISRRAVSAKMANLRAGHPPTHALWDNLLFNKVRAALGGQVRIIFSGGAPLSSHIKQFIAVAFCCDVFEGYGQTETTAMGTLTCVPNSIDGDVGAPTLVTELRLEDVPEMDYFASDKEGPRGEICIRGPDVFIGYYKDPEQTREALDEDGWLHSGDIGQILPSGDLKIIDRKKNIFKLAQGEYIAPEKIENVYVENKLVQQAFVYGDSLQPSLVGVMVPDEGIFVPWAKAVLSTAGEKSNLTIELLTKHPKVLQAFLQELTQTGAQRGLHGFEQIKALHVETNPFTIENGLLTPSMKPKRHFLRKQYQTVLDDLYATLGRPVGTA</sequence>
<dbReference type="EC" id="6.2.1.3" evidence="5"/>
<dbReference type="InterPro" id="IPR000873">
    <property type="entry name" value="AMP-dep_synth/lig_dom"/>
</dbReference>
<reference evidence="5" key="1">
    <citation type="submission" date="2022-07" db="EMBL/GenBank/DDBJ databases">
        <title>Phylogenomic reconstructions and comparative analyses of Kickxellomycotina fungi.</title>
        <authorList>
            <person name="Reynolds N.K."/>
            <person name="Stajich J.E."/>
            <person name="Barry K."/>
            <person name="Grigoriev I.V."/>
            <person name="Crous P."/>
            <person name="Smith M.E."/>
        </authorList>
    </citation>
    <scope>NUCLEOTIDE SEQUENCE</scope>
    <source>
        <strain evidence="5">RSA 1196</strain>
    </source>
</reference>
<keyword evidence="2" id="KW-0067">ATP-binding</keyword>
<feature type="region of interest" description="Disordered" evidence="3">
    <location>
        <begin position="1"/>
        <end position="23"/>
    </location>
</feature>
<dbReference type="GO" id="GO:0005524">
    <property type="term" value="F:ATP binding"/>
    <property type="evidence" value="ECO:0007669"/>
    <property type="project" value="UniProtKB-KW"/>
</dbReference>
<dbReference type="Proteomes" id="UP001150925">
    <property type="component" value="Unassembled WGS sequence"/>
</dbReference>
<proteinExistence type="predicted"/>
<comment type="caution">
    <text evidence="5">The sequence shown here is derived from an EMBL/GenBank/DDBJ whole genome shotgun (WGS) entry which is preliminary data.</text>
</comment>
<dbReference type="OrthoDB" id="1700726at2759"/>
<dbReference type="PROSITE" id="PS00455">
    <property type="entry name" value="AMP_BINDING"/>
    <property type="match status" value="1"/>
</dbReference>
<dbReference type="AlphaFoldDB" id="A0A9W8E510"/>
<feature type="domain" description="AMP-dependent synthetase/ligase" evidence="4">
    <location>
        <begin position="65"/>
        <end position="507"/>
    </location>
</feature>
<dbReference type="InterPro" id="IPR020845">
    <property type="entry name" value="AMP-binding_CS"/>
</dbReference>
<evidence type="ECO:0000313" key="6">
    <source>
        <dbReference type="Proteomes" id="UP001150925"/>
    </source>
</evidence>
<keyword evidence="1" id="KW-0547">Nucleotide-binding</keyword>
<keyword evidence="6" id="KW-1185">Reference proteome</keyword>
<dbReference type="GO" id="GO:0005783">
    <property type="term" value="C:endoplasmic reticulum"/>
    <property type="evidence" value="ECO:0007669"/>
    <property type="project" value="TreeGrafter"/>
</dbReference>
<dbReference type="GO" id="GO:0016020">
    <property type="term" value="C:membrane"/>
    <property type="evidence" value="ECO:0007669"/>
    <property type="project" value="TreeGrafter"/>
</dbReference>
<dbReference type="InterPro" id="IPR042099">
    <property type="entry name" value="ANL_N_sf"/>
</dbReference>
<evidence type="ECO:0000256" key="2">
    <source>
        <dbReference type="ARBA" id="ARBA00022840"/>
    </source>
</evidence>
<evidence type="ECO:0000313" key="5">
    <source>
        <dbReference type="EMBL" id="KAJ1958592.1"/>
    </source>
</evidence>
<gene>
    <name evidence="5" type="primary">FAA2_4</name>
    <name evidence="5" type="ORF">IWQ62_004872</name>
</gene>
<organism evidence="5 6">
    <name type="scientific">Dispira parvispora</name>
    <dbReference type="NCBI Taxonomy" id="1520584"/>
    <lineage>
        <taxon>Eukaryota</taxon>
        <taxon>Fungi</taxon>
        <taxon>Fungi incertae sedis</taxon>
        <taxon>Zoopagomycota</taxon>
        <taxon>Kickxellomycotina</taxon>
        <taxon>Dimargaritomycetes</taxon>
        <taxon>Dimargaritales</taxon>
        <taxon>Dimargaritaceae</taxon>
        <taxon>Dispira</taxon>
    </lineage>
</organism>
<evidence type="ECO:0000256" key="1">
    <source>
        <dbReference type="ARBA" id="ARBA00022741"/>
    </source>
</evidence>
<dbReference type="EMBL" id="JANBPY010001770">
    <property type="protein sequence ID" value="KAJ1958592.1"/>
    <property type="molecule type" value="Genomic_DNA"/>
</dbReference>
<dbReference type="Gene3D" id="3.40.50.12780">
    <property type="entry name" value="N-terminal domain of ligase-like"/>
    <property type="match status" value="1"/>
</dbReference>
<keyword evidence="5" id="KW-0436">Ligase</keyword>